<dbReference type="Proteomes" id="UP000663879">
    <property type="component" value="Unassembled WGS sequence"/>
</dbReference>
<accession>A0A813QUA8</accession>
<protein>
    <recommendedName>
        <fullName evidence="9">Calponin-homology (CH) domain-containing protein</fullName>
    </recommendedName>
</protein>
<feature type="repeat" description="Filamin" evidence="7">
    <location>
        <begin position="816"/>
        <end position="911"/>
    </location>
</feature>
<gene>
    <name evidence="10" type="ORF">OXX778_LOCUS4993</name>
</gene>
<evidence type="ECO:0000256" key="3">
    <source>
        <dbReference type="ARBA" id="ARBA00022490"/>
    </source>
</evidence>
<dbReference type="InterPro" id="IPR044801">
    <property type="entry name" value="Filamin"/>
</dbReference>
<feature type="repeat" description="Filamin" evidence="7">
    <location>
        <begin position="1896"/>
        <end position="1988"/>
    </location>
</feature>
<dbReference type="GO" id="GO:0051015">
    <property type="term" value="F:actin filament binding"/>
    <property type="evidence" value="ECO:0007669"/>
    <property type="project" value="InterPro"/>
</dbReference>
<feature type="repeat" description="Filamin" evidence="7">
    <location>
        <begin position="1820"/>
        <end position="1893"/>
    </location>
</feature>
<evidence type="ECO:0000256" key="4">
    <source>
        <dbReference type="ARBA" id="ARBA00022737"/>
    </source>
</evidence>
<keyword evidence="6" id="KW-0206">Cytoskeleton</keyword>
<dbReference type="PANTHER" id="PTHR38537:SF8">
    <property type="entry name" value="FILAMIN-A"/>
    <property type="match status" value="1"/>
</dbReference>
<dbReference type="SMART" id="SM00557">
    <property type="entry name" value="IG_FLMN"/>
    <property type="match status" value="22"/>
</dbReference>
<proteinExistence type="inferred from homology"/>
<feature type="repeat" description="Filamin" evidence="7">
    <location>
        <begin position="2010"/>
        <end position="2084"/>
    </location>
</feature>
<feature type="repeat" description="Filamin" evidence="7">
    <location>
        <begin position="1713"/>
        <end position="1805"/>
    </location>
</feature>
<dbReference type="CDD" id="cd21311">
    <property type="entry name" value="CH_dFLNA-like_rpt1"/>
    <property type="match status" value="1"/>
</dbReference>
<feature type="repeat" description="Filamin" evidence="7">
    <location>
        <begin position="912"/>
        <end position="1009"/>
    </location>
</feature>
<evidence type="ECO:0000313" key="10">
    <source>
        <dbReference type="EMBL" id="CAF0771804.1"/>
    </source>
</evidence>
<feature type="repeat" description="Filamin" evidence="7">
    <location>
        <begin position="2410"/>
        <end position="2504"/>
    </location>
</feature>
<evidence type="ECO:0000259" key="9">
    <source>
        <dbReference type="PROSITE" id="PS50021"/>
    </source>
</evidence>
<dbReference type="FunFam" id="1.10.418.10:FF:000006">
    <property type="entry name" value="Filamin-B isoform A"/>
    <property type="match status" value="1"/>
</dbReference>
<dbReference type="FunFam" id="2.60.40.10:FF:000001">
    <property type="entry name" value="Filamin-C isoform b"/>
    <property type="match status" value="5"/>
</dbReference>
<dbReference type="GO" id="GO:0030036">
    <property type="term" value="P:actin cytoskeleton organization"/>
    <property type="evidence" value="ECO:0007669"/>
    <property type="project" value="InterPro"/>
</dbReference>
<dbReference type="InterPro" id="IPR001589">
    <property type="entry name" value="Actinin_actin-bd_CS"/>
</dbReference>
<feature type="repeat" description="Filamin" evidence="7">
    <location>
        <begin position="1017"/>
        <end position="1109"/>
    </location>
</feature>
<feature type="repeat" description="Filamin" evidence="7">
    <location>
        <begin position="624"/>
        <end position="715"/>
    </location>
</feature>
<evidence type="ECO:0000256" key="6">
    <source>
        <dbReference type="ARBA" id="ARBA00023212"/>
    </source>
</evidence>
<feature type="repeat" description="Filamin" evidence="7">
    <location>
        <begin position="528"/>
        <end position="624"/>
    </location>
</feature>
<dbReference type="InterPro" id="IPR036872">
    <property type="entry name" value="CH_dom_sf"/>
</dbReference>
<organism evidence="10 11">
    <name type="scientific">Brachionus calyciflorus</name>
    <dbReference type="NCBI Taxonomy" id="104777"/>
    <lineage>
        <taxon>Eukaryota</taxon>
        <taxon>Metazoa</taxon>
        <taxon>Spiralia</taxon>
        <taxon>Gnathifera</taxon>
        <taxon>Rotifera</taxon>
        <taxon>Eurotatoria</taxon>
        <taxon>Monogononta</taxon>
        <taxon>Pseudotrocha</taxon>
        <taxon>Ploima</taxon>
        <taxon>Brachionidae</taxon>
        <taxon>Brachionus</taxon>
    </lineage>
</organism>
<dbReference type="EMBL" id="CAJNOC010000521">
    <property type="protein sequence ID" value="CAF0771804.1"/>
    <property type="molecule type" value="Genomic_DNA"/>
</dbReference>
<comment type="caution">
    <text evidence="10">The sequence shown here is derived from an EMBL/GenBank/DDBJ whole genome shotgun (WGS) entry which is preliminary data.</text>
</comment>
<feature type="repeat" description="Filamin" evidence="7">
    <location>
        <begin position="1110"/>
        <end position="1209"/>
    </location>
</feature>
<dbReference type="InterPro" id="IPR017868">
    <property type="entry name" value="Filamin/ABP280_repeat-like"/>
</dbReference>
<feature type="repeat" description="Filamin" evidence="7">
    <location>
        <begin position="2181"/>
        <end position="2274"/>
    </location>
</feature>
<dbReference type="InterPro" id="IPR001298">
    <property type="entry name" value="Filamin/ABP280_rpt"/>
</dbReference>
<feature type="repeat" description="Filamin" evidence="7">
    <location>
        <begin position="2087"/>
        <end position="2179"/>
    </location>
</feature>
<comment type="similarity">
    <text evidence="2">Belongs to the filamin family.</text>
</comment>
<dbReference type="SUPFAM" id="SSF47576">
    <property type="entry name" value="Calponin-homology domain, CH-domain"/>
    <property type="match status" value="1"/>
</dbReference>
<dbReference type="FunFam" id="2.60.40.10:FF:000140">
    <property type="entry name" value="FiLamiN (Actin binding protein) homolog"/>
    <property type="match status" value="3"/>
</dbReference>
<feature type="repeat" description="Filamin" evidence="7">
    <location>
        <begin position="1497"/>
        <end position="1592"/>
    </location>
</feature>
<dbReference type="InterPro" id="IPR014756">
    <property type="entry name" value="Ig_E-set"/>
</dbReference>
<dbReference type="PANTHER" id="PTHR38537">
    <property type="entry name" value="JITTERBUG, ISOFORM N"/>
    <property type="match status" value="1"/>
</dbReference>
<feature type="domain" description="Calponin-homology (CH)" evidence="9">
    <location>
        <begin position="209"/>
        <end position="313"/>
    </location>
</feature>
<dbReference type="Pfam" id="PF00630">
    <property type="entry name" value="Filamin"/>
    <property type="match status" value="22"/>
</dbReference>
<dbReference type="InterPro" id="IPR001715">
    <property type="entry name" value="CH_dom"/>
</dbReference>
<dbReference type="InterPro" id="IPR013783">
    <property type="entry name" value="Ig-like_fold"/>
</dbReference>
<feature type="region of interest" description="Disordered" evidence="8">
    <location>
        <begin position="26"/>
        <end position="46"/>
    </location>
</feature>
<dbReference type="GO" id="GO:0005856">
    <property type="term" value="C:cytoskeleton"/>
    <property type="evidence" value="ECO:0007669"/>
    <property type="project" value="UniProtKB-SubCell"/>
</dbReference>
<evidence type="ECO:0000313" key="11">
    <source>
        <dbReference type="Proteomes" id="UP000663879"/>
    </source>
</evidence>
<keyword evidence="11" id="KW-1185">Reference proteome</keyword>
<name>A0A813QUA8_9BILA</name>
<dbReference type="PROSITE" id="PS00019">
    <property type="entry name" value="ACTININ_1"/>
    <property type="match status" value="1"/>
</dbReference>
<dbReference type="FunFam" id="2.60.40.10:FF:000096">
    <property type="entry name" value="filamin-C isoform X2"/>
    <property type="match status" value="1"/>
</dbReference>
<evidence type="ECO:0000256" key="5">
    <source>
        <dbReference type="ARBA" id="ARBA00023203"/>
    </source>
</evidence>
<feature type="repeat" description="Filamin" evidence="7">
    <location>
        <begin position="1210"/>
        <end position="1302"/>
    </location>
</feature>
<sequence>MSYYGNNGVGGGMGGDMYNNPYIMNQNDNNNNWYPNPAQQQQQQQQHYQQYLDNYDEQEYDKTEEEIDEEMQRELAEDAPWKKIQQNTFTRWANEHLKLVNRRIEDLQIDLGDGLNVIALIEVLSHKKIPRYNKKPMFRSQKLENVSVALDFLENIEHIKLVNIDSTHLVDGKLKLILGLIWTLILHYSISMPMWEGEEQDPSKRGKNLTPKQKLLDWINSRMPPDLPINNFTTDWNDGRAIGALVDSCAPGLYPDWQDNDPNNKLRNAKEAMDLAEQFLGIPQLIKPEEMVNPKIDDLSMMTYLSQYPNAKIAKDAPLKPTVNVSRVKCHGKGIEPSGNVVDAPAKFFIETQSAGKGTPEVIVINPKGQIEPRAIIQKQYPSHIEFNNDKNQTYTVTYTPTIEGNYKVIVKYAGQEVPKSPYNVYVEGKVGDASQVRASGPGIEPTGVTVDKPTWFEIDASNAGNGPVEVAILDPSDAHKQIPVHLTPLGNGKFRAEYVAKEPGIHSVNVFFAGKPIPNSPYGVTVAPSCDAKKCRAYGRGLQPKGVRVGDVADFKVVTKDAGDGVLKCVVKSPEGYDLPVRCNKVNPTTYECGYNPVREGPHQVHITYGGAHIPKSVFNVDVGPYKESLIKAFGPGLEGGVVGYPADFVVETNGETGSLGFSIEGPSQARIDCVDNLDGSANVTYWPTAVGEYAVHILCDGEDIPGSPYMAWIEQRGNFDPTKVSAYGPGVDKETPLVINRPVEFTVDCREAGDAPLKVTVTDADYQKLDVAVKNNGNGTFTCRYTPIYPNRHTVFVTYGGVAIPKAPVRMWAVEPSNPSKVKVYGPGVEKGVKTNQPTYFTVDCRGAGSGDISISITNPRNIDLHYEIDQKEDEVLEVRYEAKQPGVHCISVTFNNQEIPLSPIKVLIEPDIDVSKIKITGIDQNPVVGEPTQFNIITTGALSPGAILTPNQIKITVQPLTAGPNGGLQPSFEAFVEPSPDGFTPKFTLNEPGPYQVKVEVCDVPIKDFRIDAYEPINPGKVRAYGPGLTHGTVDKDADFVIDTRGAGNGALNLTVEGPCEARIDCKDNQDGTCHVSYLPTMPGTYMINILYQGVHIPGSPFQAVVESNLDIGGIKCYGPGIDPMGNFIQSPTDFTVDARAITNTGMGKVQCELTGPTGKRHLCPVINNNDGTYTVQYVPNEAGQYILEVTYENVPVPGSPFRTQGIPGCDPGRVKVYGPGLHGGITNNPCQFTVETKGCGQGSLSLAVEGPSEAKMFCKENQNGVCVMEYLPVKAGPYDITIKYADQDVPGSPFRVYIEDKVDPNKVNVQLPKKPCRVNTPADIIVDARNAGKSEPKVDLYDGHGRMKPVPLAQQPGAGNEGIFIGTIIPSIEGPHKLDVKWNGAPVHNSPFNLNVLPKFEPNKVKVDGPGVRNGVPASLPATFIVDTREAGEANLDIHIKDPEGNLVQTRVEDNSDGTYTVYYVPEDIGRYTINVLYGGHPVKDAPFNVKVDPIGDAQKCQVYGPGLSPVIQIGEAYTISVDTKEAGEGNVTCHIRSANGNDLDIDIEDNNDGTFNIFYTPHNPGCYTIKIKFGGQDVPNGDVVVMAGDEPYLNQTTSRSNYNAYQVKDQSHVNTQQQYTYPSETLEPFNLRIPLSELGSKPVSARVKMPSGKIATPNVEQNPDGTVSIKYQPSEIGLHELEVMYNGQPIQGSPFKFHVDAINSITGDQSSNAGYVTAYGQGLSGGICNEPCEFRIVTKDAGTGGLAVAVEGPSKAEIQCRDNKNGTCDVVYYPTVPGDYTITVKFADKHIVGSPFQARITQDPRFAKRNQLVYGNQSDISLKVIEGDVNDLHATIRSPSGHEEPCLLKKLSNGSLGISFTPREVGEHLVSVLRDGKHIKNSPFRIEVRQSEIGDATRVKLSGKGLVEGTANRINEFFVNTKEAGYGGLSLSIEGPSKADIECHDNEDGSCRVTYRPTEPGTYLVNIKFADKHVPGSPFTVNVGGTSRLTERITRDRKAADISHIGSQCELSLKIPDSSPFDMSAYVTNPSGEIEDCEVVDMDDCNYCIRFVPKEMGIHTVSVKHKDIHIPGSPFEFTVGPMNSGGPHKVRAAGPGLIKGEVNSPADFNIFTREAGAGALAIAIEGPAKAEIDFHDRKDGTCSVSYTCPEPGEYQISIKFNDEHIPESPFTAYISPPIGDAKKITIHSLKTKGLEINKPCTFSVRFNGAKGKVDARVLTPSGSQENCMVQEMDDEHYAIRFIPHENGIHWVHVRFNGHEIPESPIRICVGHVNADPGRVFASGDGLHQGETGKPCEFLIDTLNAGAGALAVTVDGPAKVQLDCKEVPEGYKVSFVPSAPGDYLISIKFVGTNIAGSPFKCRVSGNSLNRSIVLNNREHSNIVVETVEKSQASIKTQANLQSIQKSMHSDASKVKVKGTGIQKAFRNQKATFTVDTREAGNNMLMVGVYGPKNPCEEVVVKHIGNQQYQVNYCVRDKGDYMLIVKYGDQHIPGSPFNIEVV</sequence>
<feature type="repeat" description="Filamin" evidence="7">
    <location>
        <begin position="320"/>
        <end position="427"/>
    </location>
</feature>
<dbReference type="Gene3D" id="2.60.40.10">
    <property type="entry name" value="Immunoglobulins"/>
    <property type="match status" value="22"/>
</dbReference>
<keyword evidence="3" id="KW-0963">Cytoplasm</keyword>
<evidence type="ECO:0000256" key="2">
    <source>
        <dbReference type="ARBA" id="ARBA00009238"/>
    </source>
</evidence>
<dbReference type="FunFam" id="2.60.40.10:FF:000007">
    <property type="entry name" value="Filamin-B isoform C"/>
    <property type="match status" value="2"/>
</dbReference>
<feature type="repeat" description="Filamin" evidence="7">
    <location>
        <begin position="1401"/>
        <end position="1496"/>
    </location>
</feature>
<feature type="repeat" description="Filamin" evidence="7">
    <location>
        <begin position="1610"/>
        <end position="1704"/>
    </location>
</feature>
<evidence type="ECO:0000256" key="7">
    <source>
        <dbReference type="PROSITE-ProRule" id="PRU00087"/>
    </source>
</evidence>
<reference evidence="10" key="1">
    <citation type="submission" date="2021-02" db="EMBL/GenBank/DDBJ databases">
        <authorList>
            <person name="Nowell W R."/>
        </authorList>
    </citation>
    <scope>NUCLEOTIDE SEQUENCE</scope>
    <source>
        <strain evidence="10">Ploen Becks lab</strain>
    </source>
</reference>
<dbReference type="Gene3D" id="1.10.418.10">
    <property type="entry name" value="Calponin-like domain"/>
    <property type="match status" value="2"/>
</dbReference>
<comment type="subcellular location">
    <subcellularLocation>
        <location evidence="1">Cytoplasm</location>
        <location evidence="1">Cytoskeleton</location>
    </subcellularLocation>
</comment>
<dbReference type="PROSITE" id="PS50194">
    <property type="entry name" value="FILAMIN_REPEAT"/>
    <property type="match status" value="22"/>
</dbReference>
<dbReference type="Pfam" id="PF00307">
    <property type="entry name" value="CH"/>
    <property type="match status" value="2"/>
</dbReference>
<keyword evidence="5" id="KW-0009">Actin-binding</keyword>
<dbReference type="OrthoDB" id="5334309at2759"/>
<dbReference type="SUPFAM" id="SSF81296">
    <property type="entry name" value="E set domains"/>
    <property type="match status" value="22"/>
</dbReference>
<evidence type="ECO:0000256" key="8">
    <source>
        <dbReference type="SAM" id="MobiDB-lite"/>
    </source>
</evidence>
<feature type="repeat" description="Filamin" evidence="7">
    <location>
        <begin position="2276"/>
        <end position="2367"/>
    </location>
</feature>
<dbReference type="PROSITE" id="PS50021">
    <property type="entry name" value="CH"/>
    <property type="match status" value="2"/>
</dbReference>
<feature type="repeat" description="Filamin" evidence="7">
    <location>
        <begin position="718"/>
        <end position="815"/>
    </location>
</feature>
<feature type="repeat" description="Filamin" evidence="7">
    <location>
        <begin position="429"/>
        <end position="527"/>
    </location>
</feature>
<keyword evidence="4" id="KW-0677">Repeat</keyword>
<feature type="repeat" description="Filamin" evidence="7">
    <location>
        <begin position="1303"/>
        <end position="1400"/>
    </location>
</feature>
<dbReference type="SMART" id="SM00033">
    <property type="entry name" value="CH"/>
    <property type="match status" value="2"/>
</dbReference>
<feature type="domain" description="Calponin-homology (CH)" evidence="9">
    <location>
        <begin position="83"/>
        <end position="189"/>
    </location>
</feature>
<evidence type="ECO:0000256" key="1">
    <source>
        <dbReference type="ARBA" id="ARBA00004245"/>
    </source>
</evidence>
<dbReference type="FunFam" id="2.60.40.10:FF:000092">
    <property type="entry name" value="Filamin-B isoform B"/>
    <property type="match status" value="1"/>
</dbReference>